<gene>
    <name evidence="1" type="ORF">NP493_222g06000</name>
</gene>
<reference evidence="1" key="1">
    <citation type="journal article" date="2023" name="Mol. Biol. Evol.">
        <title>Third-Generation Sequencing Reveals the Adaptive Role of the Epigenome in Three Deep-Sea Polychaetes.</title>
        <authorList>
            <person name="Perez M."/>
            <person name="Aroh O."/>
            <person name="Sun Y."/>
            <person name="Lan Y."/>
            <person name="Juniper S.K."/>
            <person name="Young C.R."/>
            <person name="Angers B."/>
            <person name="Qian P.Y."/>
        </authorList>
    </citation>
    <scope>NUCLEOTIDE SEQUENCE</scope>
    <source>
        <strain evidence="1">R07B-5</strain>
    </source>
</reference>
<dbReference type="Proteomes" id="UP001209878">
    <property type="component" value="Unassembled WGS sequence"/>
</dbReference>
<dbReference type="EMBL" id="JAODUO010000222">
    <property type="protein sequence ID" value="KAK2185820.1"/>
    <property type="molecule type" value="Genomic_DNA"/>
</dbReference>
<protein>
    <submittedName>
        <fullName evidence="1">Uncharacterized protein</fullName>
    </submittedName>
</protein>
<accession>A0AAD9P0Q3</accession>
<evidence type="ECO:0000313" key="1">
    <source>
        <dbReference type="EMBL" id="KAK2185820.1"/>
    </source>
</evidence>
<keyword evidence="2" id="KW-1185">Reference proteome</keyword>
<dbReference type="AlphaFoldDB" id="A0AAD9P0Q3"/>
<evidence type="ECO:0000313" key="2">
    <source>
        <dbReference type="Proteomes" id="UP001209878"/>
    </source>
</evidence>
<organism evidence="1 2">
    <name type="scientific">Ridgeia piscesae</name>
    <name type="common">Tubeworm</name>
    <dbReference type="NCBI Taxonomy" id="27915"/>
    <lineage>
        <taxon>Eukaryota</taxon>
        <taxon>Metazoa</taxon>
        <taxon>Spiralia</taxon>
        <taxon>Lophotrochozoa</taxon>
        <taxon>Annelida</taxon>
        <taxon>Polychaeta</taxon>
        <taxon>Sedentaria</taxon>
        <taxon>Canalipalpata</taxon>
        <taxon>Sabellida</taxon>
        <taxon>Siboglinidae</taxon>
        <taxon>Ridgeia</taxon>
    </lineage>
</organism>
<name>A0AAD9P0Q3_RIDPI</name>
<sequence length="94" mass="11058">MWDHMIIITILARYGNTWVYRMQVVISDDTNQINEVVRRKAARYQQRTCNSTLKKHLNDHWLSILVCPVYTSCTFMHTDAYSIQYTHRGAPLPG</sequence>
<comment type="caution">
    <text evidence="1">The sequence shown here is derived from an EMBL/GenBank/DDBJ whole genome shotgun (WGS) entry which is preliminary data.</text>
</comment>
<proteinExistence type="predicted"/>